<evidence type="ECO:0000256" key="5">
    <source>
        <dbReference type="PROSITE-ProRule" id="PRU00520"/>
    </source>
</evidence>
<organism evidence="8 9">
    <name type="scientific">Ligilactobacillus ruminis</name>
    <dbReference type="NCBI Taxonomy" id="1623"/>
    <lineage>
        <taxon>Bacteria</taxon>
        <taxon>Bacillati</taxon>
        <taxon>Bacillota</taxon>
        <taxon>Bacilli</taxon>
        <taxon>Lactobacillales</taxon>
        <taxon>Lactobacillaceae</taxon>
        <taxon>Ligilactobacillus</taxon>
    </lineage>
</organism>
<feature type="active site" evidence="5">
    <location>
        <position position="51"/>
    </location>
</feature>
<dbReference type="PROSITE" id="PS00151">
    <property type="entry name" value="ACYLPHOSPHATASE_2"/>
    <property type="match status" value="1"/>
</dbReference>
<evidence type="ECO:0000313" key="9">
    <source>
        <dbReference type="Proteomes" id="UP000182089"/>
    </source>
</evidence>
<dbReference type="PROSITE" id="PS51160">
    <property type="entry name" value="ACYLPHOSPHATASE_3"/>
    <property type="match status" value="1"/>
</dbReference>
<evidence type="ECO:0000259" key="7">
    <source>
        <dbReference type="PROSITE" id="PS51160"/>
    </source>
</evidence>
<evidence type="ECO:0000313" key="8">
    <source>
        <dbReference type="EMBL" id="SEM54508.1"/>
    </source>
</evidence>
<evidence type="ECO:0000256" key="1">
    <source>
        <dbReference type="ARBA" id="ARBA00005614"/>
    </source>
</evidence>
<feature type="domain" description="Acylphosphatase-like" evidence="7">
    <location>
        <begin position="36"/>
        <end position="121"/>
    </location>
</feature>
<feature type="active site" evidence="5">
    <location>
        <position position="69"/>
    </location>
</feature>
<keyword evidence="5" id="KW-0378">Hydrolase</keyword>
<comment type="catalytic activity">
    <reaction evidence="4 5">
        <text>an acyl phosphate + H2O = a carboxylate + phosphate + H(+)</text>
        <dbReference type="Rhea" id="RHEA:14965"/>
        <dbReference type="ChEBI" id="CHEBI:15377"/>
        <dbReference type="ChEBI" id="CHEBI:15378"/>
        <dbReference type="ChEBI" id="CHEBI:29067"/>
        <dbReference type="ChEBI" id="CHEBI:43474"/>
        <dbReference type="ChEBI" id="CHEBI:59918"/>
        <dbReference type="EC" id="3.6.1.7"/>
    </reaction>
</comment>
<sequence length="121" mass="13908">MFEKLKALFEMPTTQNKINPNLPKFAALFTSQEPVRLELFFTGRVQGVGFRYNSMVEAKELGLTGWVQNLDDGRVQMEVQGPSLKIDQLINQMQQKPLVEIKHITYHQQALKAEPNFKMAN</sequence>
<comment type="caution">
    <text evidence="8">The sequence shown here is derived from an EMBL/GenBank/DDBJ whole genome shotgun (WGS) entry which is preliminary data.</text>
</comment>
<dbReference type="EC" id="3.6.1.7" evidence="2 5"/>
<dbReference type="InterPro" id="IPR001792">
    <property type="entry name" value="Acylphosphatase-like_dom"/>
</dbReference>
<dbReference type="InterPro" id="IPR017968">
    <property type="entry name" value="Acylphosphatase_CS"/>
</dbReference>
<dbReference type="EMBL" id="FOCC01000004">
    <property type="protein sequence ID" value="SEM54508.1"/>
    <property type="molecule type" value="Genomic_DNA"/>
</dbReference>
<name>A0ABY1AAL9_9LACO</name>
<dbReference type="InterPro" id="IPR036046">
    <property type="entry name" value="Acylphosphatase-like_dom_sf"/>
</dbReference>
<dbReference type="PRINTS" id="PR00112">
    <property type="entry name" value="ACYLPHPHTASE"/>
</dbReference>
<dbReference type="Proteomes" id="UP000182089">
    <property type="component" value="Unassembled WGS sequence"/>
</dbReference>
<evidence type="ECO:0000256" key="2">
    <source>
        <dbReference type="ARBA" id="ARBA00012150"/>
    </source>
</evidence>
<comment type="similarity">
    <text evidence="1 6">Belongs to the acylphosphatase family.</text>
</comment>
<evidence type="ECO:0000256" key="6">
    <source>
        <dbReference type="RuleBase" id="RU004168"/>
    </source>
</evidence>
<reference evidence="8 9" key="1">
    <citation type="submission" date="2016-10" db="EMBL/GenBank/DDBJ databases">
        <authorList>
            <person name="Varghese N."/>
            <person name="Submissions S."/>
        </authorList>
    </citation>
    <scope>NUCLEOTIDE SEQUENCE [LARGE SCALE GENOMIC DNA]</scope>
    <source>
        <strain evidence="8 9">WC1T17</strain>
    </source>
</reference>
<dbReference type="Pfam" id="PF00708">
    <property type="entry name" value="Acylphosphatase"/>
    <property type="match status" value="1"/>
</dbReference>
<dbReference type="Gene3D" id="3.30.70.100">
    <property type="match status" value="1"/>
</dbReference>
<evidence type="ECO:0000256" key="4">
    <source>
        <dbReference type="ARBA" id="ARBA00047645"/>
    </source>
</evidence>
<dbReference type="SUPFAM" id="SSF54975">
    <property type="entry name" value="Acylphosphatase/BLUF domain-like"/>
    <property type="match status" value="1"/>
</dbReference>
<dbReference type="PANTHER" id="PTHR47268">
    <property type="entry name" value="ACYLPHOSPHATASE"/>
    <property type="match status" value="1"/>
</dbReference>
<dbReference type="PANTHER" id="PTHR47268:SF4">
    <property type="entry name" value="ACYLPHOSPHATASE"/>
    <property type="match status" value="1"/>
</dbReference>
<dbReference type="InterPro" id="IPR020456">
    <property type="entry name" value="Acylphosphatase"/>
</dbReference>
<protein>
    <recommendedName>
        <fullName evidence="3 5">acylphosphatase</fullName>
        <ecNumber evidence="2 5">3.6.1.7</ecNumber>
    </recommendedName>
</protein>
<proteinExistence type="inferred from homology"/>
<accession>A0ABY1AAL9</accession>
<gene>
    <name evidence="8" type="ORF">SAMN05216431_10455</name>
</gene>
<evidence type="ECO:0000256" key="3">
    <source>
        <dbReference type="ARBA" id="ARBA00015991"/>
    </source>
</evidence>